<reference evidence="6" key="1">
    <citation type="submission" date="2023-09" db="EMBL/GenBank/DDBJ databases">
        <title>Arcobacter tbilisiensis sp. nov. isolated from chicken meat in Tbilisi, Georgia.</title>
        <authorList>
            <person name="Matthias R."/>
            <person name="Zautner A.E."/>
        </authorList>
    </citation>
    <scope>NUCLEOTIDE SEQUENCE</scope>
    <source>
        <strain evidence="6">LEO 62</strain>
    </source>
</reference>
<dbReference type="PANTHER" id="PTHR43369:SF2">
    <property type="entry name" value="PHOSPHORIBOSYLGLYCINAMIDE FORMYLTRANSFERASE"/>
    <property type="match status" value="1"/>
</dbReference>
<proteinExistence type="predicted"/>
<dbReference type="InterPro" id="IPR002376">
    <property type="entry name" value="Formyl_transf_N"/>
</dbReference>
<dbReference type="AlphaFoldDB" id="A0AA96IMI8"/>
<dbReference type="EC" id="2.1.2.2" evidence="2"/>
<name>A0AA96IMI8_9BACT</name>
<evidence type="ECO:0000256" key="4">
    <source>
        <dbReference type="ARBA" id="ARBA00022755"/>
    </source>
</evidence>
<organism evidence="6">
    <name type="scientific">Arcobacter cryaerophilus gv. pseudocryaerophilus</name>
    <dbReference type="NCBI Taxonomy" id="2933791"/>
    <lineage>
        <taxon>Bacteria</taxon>
        <taxon>Pseudomonadati</taxon>
        <taxon>Campylobacterota</taxon>
        <taxon>Epsilonproteobacteria</taxon>
        <taxon>Campylobacterales</taxon>
        <taxon>Arcobacteraceae</taxon>
        <taxon>Aliarcobacter</taxon>
    </lineage>
</organism>
<dbReference type="PANTHER" id="PTHR43369">
    <property type="entry name" value="PHOSPHORIBOSYLGLYCINAMIDE FORMYLTRANSFERASE"/>
    <property type="match status" value="1"/>
</dbReference>
<dbReference type="Gene3D" id="3.40.50.170">
    <property type="entry name" value="Formyl transferase, N-terminal domain"/>
    <property type="match status" value="1"/>
</dbReference>
<comment type="pathway">
    <text evidence="1">Purine metabolism; IMP biosynthesis via de novo pathway; N(2)-formyl-N(1)-(5-phospho-D-ribosyl)glycinamide from N(1)-(5-phospho-D-ribosyl)glycinamide (10-formyl THF route): step 1/1.</text>
</comment>
<accession>A0AA96IMI8</accession>
<evidence type="ECO:0000256" key="2">
    <source>
        <dbReference type="ARBA" id="ARBA00012254"/>
    </source>
</evidence>
<dbReference type="SUPFAM" id="SSF53328">
    <property type="entry name" value="Formyltransferase"/>
    <property type="match status" value="1"/>
</dbReference>
<evidence type="ECO:0000256" key="1">
    <source>
        <dbReference type="ARBA" id="ARBA00005054"/>
    </source>
</evidence>
<gene>
    <name evidence="6" type="ORF">RMP68_10735</name>
</gene>
<dbReference type="GO" id="GO:0004644">
    <property type="term" value="F:phosphoribosylglycinamide formyltransferase activity"/>
    <property type="evidence" value="ECO:0007669"/>
    <property type="project" value="UniProtKB-EC"/>
</dbReference>
<dbReference type="Pfam" id="PF00551">
    <property type="entry name" value="Formyl_trans_N"/>
    <property type="match status" value="1"/>
</dbReference>
<dbReference type="GO" id="GO:0006189">
    <property type="term" value="P:'de novo' IMP biosynthetic process"/>
    <property type="evidence" value="ECO:0007669"/>
    <property type="project" value="TreeGrafter"/>
</dbReference>
<dbReference type="RefSeq" id="WP_390870948.1">
    <property type="nucleotide sequence ID" value="NZ_CP128652.1"/>
</dbReference>
<evidence type="ECO:0000256" key="3">
    <source>
        <dbReference type="ARBA" id="ARBA00022679"/>
    </source>
</evidence>
<dbReference type="GO" id="GO:0005829">
    <property type="term" value="C:cytosol"/>
    <property type="evidence" value="ECO:0007669"/>
    <property type="project" value="TreeGrafter"/>
</dbReference>
<dbReference type="InterPro" id="IPR036477">
    <property type="entry name" value="Formyl_transf_N_sf"/>
</dbReference>
<keyword evidence="4" id="KW-0658">Purine biosynthesis</keyword>
<feature type="domain" description="Formyl transferase N-terminal" evidence="5">
    <location>
        <begin position="1"/>
        <end position="151"/>
    </location>
</feature>
<evidence type="ECO:0000259" key="5">
    <source>
        <dbReference type="Pfam" id="PF00551"/>
    </source>
</evidence>
<dbReference type="Proteomes" id="UP001305220">
    <property type="component" value="Chromosome"/>
</dbReference>
<dbReference type="EMBL" id="CP134856">
    <property type="protein sequence ID" value="WNL33962.1"/>
    <property type="molecule type" value="Genomic_DNA"/>
</dbReference>
<evidence type="ECO:0000313" key="6">
    <source>
        <dbReference type="EMBL" id="WNL33962.1"/>
    </source>
</evidence>
<protein>
    <recommendedName>
        <fullName evidence="2">phosphoribosylglycinamide formyltransferase 1</fullName>
        <ecNumber evidence="2">2.1.2.2</ecNumber>
    </recommendedName>
</protein>
<keyword evidence="3" id="KW-0808">Transferase</keyword>
<sequence>MKICFLASGGGGNFKFFNLAKDLGIISNVELFLVADRDCGSLEYANEKNIYNKKIIYKRDNNIEFLQELEKINPDIIITNWHKIIDAEVVNKYQGKLINLHYSLLPAFDGLIGIEPIKQAYEKNCSYVGTTCHYVDEGVDSGKIISQAIVKTDIPIELAIQKIFEQGCLILLNSILLIGNKEIITKKENNKFEYSPDLLFDDSQFDEFFWNKLSAE</sequence>